<evidence type="ECO:0000313" key="1">
    <source>
        <dbReference type="EMBL" id="PLC43477.1"/>
    </source>
</evidence>
<proteinExistence type="predicted"/>
<dbReference type="OrthoDB" id="8926673at2"/>
<dbReference type="RefSeq" id="WP_102064116.1">
    <property type="nucleotide sequence ID" value="NZ_PKQE01000001.1"/>
</dbReference>
<name>A0A2N4TUU6_RALPI</name>
<evidence type="ECO:0000313" key="2">
    <source>
        <dbReference type="Proteomes" id="UP000234456"/>
    </source>
</evidence>
<reference evidence="1 2" key="1">
    <citation type="submission" date="2017-12" db="EMBL/GenBank/DDBJ databases">
        <title>Draft genome sequence of Ralstonia pickettii 52.</title>
        <authorList>
            <person name="Zheng B."/>
        </authorList>
    </citation>
    <scope>NUCLEOTIDE SEQUENCE [LARGE SCALE GENOMIC DNA]</scope>
    <source>
        <strain evidence="1 2">52</strain>
    </source>
</reference>
<accession>A0A2N4TUU6</accession>
<dbReference type="AlphaFoldDB" id="A0A2N4TUU6"/>
<dbReference type="Proteomes" id="UP000234456">
    <property type="component" value="Unassembled WGS sequence"/>
</dbReference>
<dbReference type="EMBL" id="PKQE01000001">
    <property type="protein sequence ID" value="PLC43477.1"/>
    <property type="molecule type" value="Genomic_DNA"/>
</dbReference>
<comment type="caution">
    <text evidence="1">The sequence shown here is derived from an EMBL/GenBank/DDBJ whole genome shotgun (WGS) entry which is preliminary data.</text>
</comment>
<gene>
    <name evidence="1" type="ORF">C0Q88_01775</name>
</gene>
<sequence>MSLTKNRLYLDGAVSARAFLCRTRSVMHEAGQCRPGRLREQLTYFSEHAYPPAFVKGFIDAIDAYLSMSLGGSDVDPRTWEVLAAIERRQVTAA</sequence>
<organism evidence="1 2">
    <name type="scientific">Ralstonia pickettii</name>
    <name type="common">Burkholderia pickettii</name>
    <dbReference type="NCBI Taxonomy" id="329"/>
    <lineage>
        <taxon>Bacteria</taxon>
        <taxon>Pseudomonadati</taxon>
        <taxon>Pseudomonadota</taxon>
        <taxon>Betaproteobacteria</taxon>
        <taxon>Burkholderiales</taxon>
        <taxon>Burkholderiaceae</taxon>
        <taxon>Ralstonia</taxon>
    </lineage>
</organism>
<protein>
    <submittedName>
        <fullName evidence="1">Uncharacterized protein</fullName>
    </submittedName>
</protein>